<evidence type="ECO:0008006" key="3">
    <source>
        <dbReference type="Google" id="ProtNLM"/>
    </source>
</evidence>
<dbReference type="EMBL" id="PTJE01000006">
    <property type="protein sequence ID" value="PPK93638.1"/>
    <property type="molecule type" value="Genomic_DNA"/>
</dbReference>
<organism evidence="1 2">
    <name type="scientific">Nonlabens xylanidelens</name>
    <dbReference type="NCBI Taxonomy" id="191564"/>
    <lineage>
        <taxon>Bacteria</taxon>
        <taxon>Pseudomonadati</taxon>
        <taxon>Bacteroidota</taxon>
        <taxon>Flavobacteriia</taxon>
        <taxon>Flavobacteriales</taxon>
        <taxon>Flavobacteriaceae</taxon>
        <taxon>Nonlabens</taxon>
    </lineage>
</organism>
<accession>A0A2S6IHF7</accession>
<gene>
    <name evidence="1" type="ORF">LY01_02421</name>
</gene>
<comment type="caution">
    <text evidence="1">The sequence shown here is derived from an EMBL/GenBank/DDBJ whole genome shotgun (WGS) entry which is preliminary data.</text>
</comment>
<keyword evidence="2" id="KW-1185">Reference proteome</keyword>
<sequence length="99" mass="11205">MKNGYNTLSEAIEDLQKEGFTINFDLVEDGVHSKDLKKQWKAGEIEVVKFYRFEGMSSAGDNTILYVLECKTGEKGLLVNAYGADEYVSPEMIEKLKMN</sequence>
<dbReference type="Proteomes" id="UP000239002">
    <property type="component" value="Unassembled WGS sequence"/>
</dbReference>
<evidence type="ECO:0000313" key="2">
    <source>
        <dbReference type="Proteomes" id="UP000239002"/>
    </source>
</evidence>
<dbReference type="OrthoDB" id="8418771at2"/>
<name>A0A2S6IHF7_9FLAO</name>
<reference evidence="1 2" key="1">
    <citation type="submission" date="2018-02" db="EMBL/GenBank/DDBJ databases">
        <title>Genomic Encyclopedia of Archaeal and Bacterial Type Strains, Phase II (KMG-II): from individual species to whole genera.</title>
        <authorList>
            <person name="Goeker M."/>
        </authorList>
    </citation>
    <scope>NUCLEOTIDE SEQUENCE [LARGE SCALE GENOMIC DNA]</scope>
    <source>
        <strain evidence="1 2">DSM 16809</strain>
    </source>
</reference>
<dbReference type="AlphaFoldDB" id="A0A2S6IHF7"/>
<protein>
    <recommendedName>
        <fullName evidence="3">Phosphoribosylpyrophosphate synthetase</fullName>
    </recommendedName>
</protein>
<evidence type="ECO:0000313" key="1">
    <source>
        <dbReference type="EMBL" id="PPK93638.1"/>
    </source>
</evidence>
<dbReference type="RefSeq" id="WP_104516093.1">
    <property type="nucleotide sequence ID" value="NZ_MQVW01000024.1"/>
</dbReference>
<proteinExistence type="predicted"/>